<dbReference type="SUPFAM" id="SSF52172">
    <property type="entry name" value="CheY-like"/>
    <property type="match status" value="1"/>
</dbReference>
<dbReference type="GO" id="GO:0043565">
    <property type="term" value="F:sequence-specific DNA binding"/>
    <property type="evidence" value="ECO:0007669"/>
    <property type="project" value="InterPro"/>
</dbReference>
<keyword evidence="3 8" id="KW-0597">Phosphoprotein</keyword>
<dbReference type="OrthoDB" id="342399at2"/>
<evidence type="ECO:0000256" key="6">
    <source>
        <dbReference type="ARBA" id="ARBA00023125"/>
    </source>
</evidence>
<keyword evidence="4" id="KW-0902">Two-component regulatory system</keyword>
<sequence length="505" mass="57768">MYKVFIVDDEPFILSGLQDILDWERLGLTIVGQAENGQEALEQLREVPADILITDISMPVMTGLELIRAAQEFLPELKVVVLSGYDEFIYVKEGLSLGIENYLLKPINLEEFQSTLETIAEKLNVSRLDTEWYEYTNSVLKDNVLLRWMRRQIDPEELSERLNLLGLSISSRYIQVALVQAEPATEAFRKNAAALVGAHASFFMFWDSDSDLVLIHNYADESRGAEEMASILQEITGLGAPGQRLRVAVGAVMDGVQAAPASYEQAKQAQEFLEIYPERSLIYYEQLKERKEDIEAALPEDWSEYSKLIMAKNLPALTGRLELYFSAKCMEGLTPELLREISLEWILYFRMLIKEIRSEMERELIAQGLTAIHRANSLPGLSAAVMQTAGSIIELLDRELKSPVVNQVLNYIEKSYSEDLSLKKLGFMFNIHPVYLGQLFHKMTGESFAEYMNRYRIEKAKEQLRSTNHKVHEIARSVGYWEMGYFYKQFKKYVGISPTEFKGLL</sequence>
<gene>
    <name evidence="11" type="ORF">PBOR_25950</name>
</gene>
<dbReference type="InterPro" id="IPR001789">
    <property type="entry name" value="Sig_transdc_resp-reg_receiver"/>
</dbReference>
<dbReference type="Proteomes" id="UP000029518">
    <property type="component" value="Chromosome"/>
</dbReference>
<evidence type="ECO:0000259" key="9">
    <source>
        <dbReference type="PROSITE" id="PS01124"/>
    </source>
</evidence>
<evidence type="ECO:0000256" key="5">
    <source>
        <dbReference type="ARBA" id="ARBA00023015"/>
    </source>
</evidence>
<organism evidence="11 12">
    <name type="scientific">Paenibacillus borealis</name>
    <dbReference type="NCBI Taxonomy" id="160799"/>
    <lineage>
        <taxon>Bacteria</taxon>
        <taxon>Bacillati</taxon>
        <taxon>Bacillota</taxon>
        <taxon>Bacilli</taxon>
        <taxon>Bacillales</taxon>
        <taxon>Paenibacillaceae</taxon>
        <taxon>Paenibacillus</taxon>
    </lineage>
</organism>
<dbReference type="InterPro" id="IPR020449">
    <property type="entry name" value="Tscrpt_reg_AraC-type_HTH"/>
</dbReference>
<keyword evidence="5" id="KW-0805">Transcription regulation</keyword>
<dbReference type="PROSITE" id="PS50110">
    <property type="entry name" value="RESPONSE_REGULATORY"/>
    <property type="match status" value="1"/>
</dbReference>
<keyword evidence="12" id="KW-1185">Reference proteome</keyword>
<keyword evidence="6" id="KW-0238">DNA-binding</keyword>
<dbReference type="PROSITE" id="PS00041">
    <property type="entry name" value="HTH_ARAC_FAMILY_1"/>
    <property type="match status" value="1"/>
</dbReference>
<dbReference type="Gene3D" id="1.10.10.60">
    <property type="entry name" value="Homeodomain-like"/>
    <property type="match status" value="2"/>
</dbReference>
<dbReference type="HOGENOM" id="CLU_000445_5_0_9"/>
<evidence type="ECO:0000313" key="12">
    <source>
        <dbReference type="Proteomes" id="UP000029518"/>
    </source>
</evidence>
<dbReference type="InterPro" id="IPR041522">
    <property type="entry name" value="CdaR_GGDEF"/>
</dbReference>
<evidence type="ECO:0000256" key="4">
    <source>
        <dbReference type="ARBA" id="ARBA00023012"/>
    </source>
</evidence>
<dbReference type="SMART" id="SM00342">
    <property type="entry name" value="HTH_ARAC"/>
    <property type="match status" value="1"/>
</dbReference>
<feature type="domain" description="HTH araC/xylS-type" evidence="9">
    <location>
        <begin position="406"/>
        <end position="504"/>
    </location>
</feature>
<dbReference type="InterPro" id="IPR018062">
    <property type="entry name" value="HTH_AraC-typ_CS"/>
</dbReference>
<dbReference type="PANTHER" id="PTHR42713:SF3">
    <property type="entry name" value="TRANSCRIPTIONAL REGULATORY PROTEIN HPTR"/>
    <property type="match status" value="1"/>
</dbReference>
<dbReference type="KEGG" id="pbd:PBOR_25950"/>
<evidence type="ECO:0000259" key="10">
    <source>
        <dbReference type="PROSITE" id="PS50110"/>
    </source>
</evidence>
<keyword evidence="2" id="KW-0963">Cytoplasm</keyword>
<proteinExistence type="predicted"/>
<dbReference type="InterPro" id="IPR009057">
    <property type="entry name" value="Homeodomain-like_sf"/>
</dbReference>
<evidence type="ECO:0000256" key="2">
    <source>
        <dbReference type="ARBA" id="ARBA00022490"/>
    </source>
</evidence>
<protein>
    <submittedName>
        <fullName evidence="11">Response regulator</fullName>
    </submittedName>
</protein>
<keyword evidence="7" id="KW-0804">Transcription</keyword>
<dbReference type="Gene3D" id="3.40.50.2300">
    <property type="match status" value="1"/>
</dbReference>
<dbReference type="EMBL" id="CP009285">
    <property type="protein sequence ID" value="AIQ60008.1"/>
    <property type="molecule type" value="Genomic_DNA"/>
</dbReference>
<evidence type="ECO:0000256" key="1">
    <source>
        <dbReference type="ARBA" id="ARBA00004496"/>
    </source>
</evidence>
<evidence type="ECO:0000313" key="11">
    <source>
        <dbReference type="EMBL" id="AIQ60008.1"/>
    </source>
</evidence>
<dbReference type="PANTHER" id="PTHR42713">
    <property type="entry name" value="HISTIDINE KINASE-RELATED"/>
    <property type="match status" value="1"/>
</dbReference>
<dbReference type="SMART" id="SM00448">
    <property type="entry name" value="REC"/>
    <property type="match status" value="1"/>
</dbReference>
<dbReference type="Pfam" id="PF17853">
    <property type="entry name" value="GGDEF_2"/>
    <property type="match status" value="1"/>
</dbReference>
<feature type="domain" description="Response regulatory" evidence="10">
    <location>
        <begin position="3"/>
        <end position="120"/>
    </location>
</feature>
<dbReference type="PRINTS" id="PR00032">
    <property type="entry name" value="HTHARAC"/>
</dbReference>
<evidence type="ECO:0000256" key="8">
    <source>
        <dbReference type="PROSITE-ProRule" id="PRU00169"/>
    </source>
</evidence>
<dbReference type="InterPro" id="IPR051552">
    <property type="entry name" value="HptR"/>
</dbReference>
<dbReference type="GO" id="GO:0000160">
    <property type="term" value="P:phosphorelay signal transduction system"/>
    <property type="evidence" value="ECO:0007669"/>
    <property type="project" value="UniProtKB-KW"/>
</dbReference>
<dbReference type="InterPro" id="IPR011006">
    <property type="entry name" value="CheY-like_superfamily"/>
</dbReference>
<dbReference type="SUPFAM" id="SSF46689">
    <property type="entry name" value="Homeodomain-like"/>
    <property type="match status" value="2"/>
</dbReference>
<evidence type="ECO:0000256" key="3">
    <source>
        <dbReference type="ARBA" id="ARBA00022553"/>
    </source>
</evidence>
<dbReference type="GO" id="GO:0005737">
    <property type="term" value="C:cytoplasm"/>
    <property type="evidence" value="ECO:0007669"/>
    <property type="project" value="UniProtKB-SubCell"/>
</dbReference>
<comment type="subcellular location">
    <subcellularLocation>
        <location evidence="1">Cytoplasm</location>
    </subcellularLocation>
</comment>
<feature type="modified residue" description="4-aspartylphosphate" evidence="8">
    <location>
        <position position="55"/>
    </location>
</feature>
<reference evidence="11" key="1">
    <citation type="submission" date="2014-08" db="EMBL/GenBank/DDBJ databases">
        <title>Comparative genomics of the Paenibacillus odorifer group.</title>
        <authorList>
            <person name="den Bakker H.C."/>
            <person name="Tsai Y.-C.Y.-C."/>
            <person name="Martin N."/>
            <person name="Korlach J."/>
            <person name="Wiedmann M."/>
        </authorList>
    </citation>
    <scope>NUCLEOTIDE SEQUENCE [LARGE SCALE GENOMIC DNA]</scope>
    <source>
        <strain evidence="11">DSM 13188</strain>
    </source>
</reference>
<accession>A0A089LLG9</accession>
<dbReference type="RefSeq" id="WP_042216357.1">
    <property type="nucleotide sequence ID" value="NZ_CP009285.1"/>
</dbReference>
<dbReference type="AlphaFoldDB" id="A0A089LLG9"/>
<dbReference type="Pfam" id="PF00072">
    <property type="entry name" value="Response_reg"/>
    <property type="match status" value="1"/>
</dbReference>
<dbReference type="GO" id="GO:0003700">
    <property type="term" value="F:DNA-binding transcription factor activity"/>
    <property type="evidence" value="ECO:0007669"/>
    <property type="project" value="InterPro"/>
</dbReference>
<dbReference type="InterPro" id="IPR018060">
    <property type="entry name" value="HTH_AraC"/>
</dbReference>
<dbReference type="Pfam" id="PF12833">
    <property type="entry name" value="HTH_18"/>
    <property type="match status" value="1"/>
</dbReference>
<name>A0A089LLG9_PAEBO</name>
<evidence type="ECO:0000256" key="7">
    <source>
        <dbReference type="ARBA" id="ARBA00023163"/>
    </source>
</evidence>
<dbReference type="PROSITE" id="PS01124">
    <property type="entry name" value="HTH_ARAC_FAMILY_2"/>
    <property type="match status" value="1"/>
</dbReference>
<dbReference type="CDD" id="cd17536">
    <property type="entry name" value="REC_YesN-like"/>
    <property type="match status" value="1"/>
</dbReference>